<proteinExistence type="inferred from homology"/>
<organism evidence="3 4">
    <name type="scientific">Geothrix edaphica</name>
    <dbReference type="NCBI Taxonomy" id="2927976"/>
    <lineage>
        <taxon>Bacteria</taxon>
        <taxon>Pseudomonadati</taxon>
        <taxon>Acidobacteriota</taxon>
        <taxon>Holophagae</taxon>
        <taxon>Holophagales</taxon>
        <taxon>Holophagaceae</taxon>
        <taxon>Geothrix</taxon>
    </lineage>
</organism>
<accession>A0ABQ5Q1I6</accession>
<reference evidence="3" key="1">
    <citation type="journal article" date="2023" name="Antonie Van Leeuwenhoek">
        <title>Mesoterricola silvestris gen. nov., sp. nov., Mesoterricola sediminis sp. nov., Geothrix oryzae sp. nov., Geothrix edaphica sp. nov., Geothrix rubra sp. nov., and Geothrix limicola sp. nov., six novel members of Acidobacteriota isolated from soils.</title>
        <authorList>
            <person name="Itoh H."/>
            <person name="Sugisawa Y."/>
            <person name="Mise K."/>
            <person name="Xu Z."/>
            <person name="Kuniyasu M."/>
            <person name="Ushijima N."/>
            <person name="Kawano K."/>
            <person name="Kobayashi E."/>
            <person name="Shiratori Y."/>
            <person name="Masuda Y."/>
            <person name="Senoo K."/>
        </authorList>
    </citation>
    <scope>NUCLEOTIDE SEQUENCE</scope>
    <source>
        <strain evidence="3">Red802</strain>
    </source>
</reference>
<sequence>MTKAARVPTEETVNLREAKANLSSLTKQAKGGTRVVITNHGTPIADLVPHGTGANPIRFLKRPGPLPKPIKLNGEGPSATDLVLMDREG</sequence>
<comment type="function">
    <text evidence="2">Antitoxin component of a type II toxin-antitoxin (TA) system.</text>
</comment>
<name>A0ABQ5Q1I6_9BACT</name>
<dbReference type="InterPro" id="IPR006442">
    <property type="entry name" value="Antitoxin_Phd/YefM"/>
</dbReference>
<dbReference type="Pfam" id="PF02604">
    <property type="entry name" value="PhdYeFM_antitox"/>
    <property type="match status" value="1"/>
</dbReference>
<dbReference type="RefSeq" id="WP_285609993.1">
    <property type="nucleotide sequence ID" value="NZ_BSDC01000003.1"/>
</dbReference>
<protein>
    <recommendedName>
        <fullName evidence="2">Antitoxin</fullName>
    </recommendedName>
</protein>
<dbReference type="Gene3D" id="3.40.1620.10">
    <property type="entry name" value="YefM-like domain"/>
    <property type="match status" value="1"/>
</dbReference>
<dbReference type="NCBIfam" id="TIGR01552">
    <property type="entry name" value="phd_fam"/>
    <property type="match status" value="1"/>
</dbReference>
<comment type="similarity">
    <text evidence="1 2">Belongs to the phD/YefM antitoxin family.</text>
</comment>
<keyword evidence="4" id="KW-1185">Reference proteome</keyword>
<gene>
    <name evidence="3" type="ORF">GETHED_25830</name>
</gene>
<dbReference type="Proteomes" id="UP001165044">
    <property type="component" value="Unassembled WGS sequence"/>
</dbReference>
<evidence type="ECO:0000256" key="2">
    <source>
        <dbReference type="RuleBase" id="RU362080"/>
    </source>
</evidence>
<dbReference type="SUPFAM" id="SSF143120">
    <property type="entry name" value="YefM-like"/>
    <property type="match status" value="1"/>
</dbReference>
<evidence type="ECO:0000256" key="1">
    <source>
        <dbReference type="ARBA" id="ARBA00009981"/>
    </source>
</evidence>
<evidence type="ECO:0000313" key="4">
    <source>
        <dbReference type="Proteomes" id="UP001165044"/>
    </source>
</evidence>
<dbReference type="InterPro" id="IPR036165">
    <property type="entry name" value="YefM-like_sf"/>
</dbReference>
<evidence type="ECO:0000313" key="3">
    <source>
        <dbReference type="EMBL" id="GLH68219.1"/>
    </source>
</evidence>
<comment type="caution">
    <text evidence="3">The sequence shown here is derived from an EMBL/GenBank/DDBJ whole genome shotgun (WGS) entry which is preliminary data.</text>
</comment>
<dbReference type="EMBL" id="BSDC01000003">
    <property type="protein sequence ID" value="GLH68219.1"/>
    <property type="molecule type" value="Genomic_DNA"/>
</dbReference>